<dbReference type="PANTHER" id="PTHR11132">
    <property type="entry name" value="SOLUTE CARRIER FAMILY 35"/>
    <property type="match status" value="1"/>
</dbReference>
<evidence type="ECO:0000256" key="8">
    <source>
        <dbReference type="SAM" id="MobiDB-lite"/>
    </source>
</evidence>
<dbReference type="OrthoDB" id="18894at2759"/>
<dbReference type="GeneID" id="20350693"/>
<comment type="subunit">
    <text evidence="4">Homooligomer.</text>
</comment>
<evidence type="ECO:0000256" key="2">
    <source>
        <dbReference type="ARBA" id="ARBA00004477"/>
    </source>
</evidence>
<sequence length="691" mass="72551">MPSRSAPTQGRNPRPPNSQPPPPDRLPTTTAPPPDPAAPTTSLDSLSTSSSAQPTPTRSSGFSSPRASPSPPAAAVDLLSPEAPASVPPSSSLRPGGASSAPSGSRVPESPESAIEMEPLTPAASHHRRRSSLMNPPNAASNPPGKRGARAAAGGSGAGGTGSGGAAGGGGGGGGGGSVVVVGGGSGGAGTPTDARTTMAGGRASKRAGGPPDSDSDDISDEDLHGDEETGLTKSHRLRKLEKRRRNTRLDQRIARDGGGVTEQEKREADKTVVRRLLVNLSLIGMWYIFSLSISIYNKWMFDSKQLDFPFPMFTTSIHMLIQFGLSSAVLYFIPSLRPRSGRKLERGQARHDAGPERPLMTKWFYFTRIGPCGAATGLDIGLGNTSLKLITLTFYTMCKSSVLAFVLLFAFLFRLETPTWRLFAIIGTMTMGVVMMVAGEVEFKLSGFLLVISAAFFSGFRWGLTQILLLRNPATSNPFSSIFFLAPVMFVTLFSIAIFVEGVPELWQGMNALAEARGALAAPLIVLFPGVIAFFMTVSEFALLQRTSVVTLSIAGIFKEVVTILAATLVFGDKLTPVNFAGLVVTMAAICCYNYLKITKMRAEALASTHDAAAAAAAHRDGGSSGGGGSSSSEAELDGDTEDAALLRRLSADGPPRTPLWTTDGDMLSNLEQPLSVAAGTSPRPRQRED</sequence>
<feature type="transmembrane region" description="Helical" evidence="9">
    <location>
        <begin position="277"/>
        <end position="297"/>
    </location>
</feature>
<feature type="transmembrane region" description="Helical" evidence="9">
    <location>
        <begin position="395"/>
        <end position="414"/>
    </location>
</feature>
<evidence type="ECO:0000313" key="11">
    <source>
        <dbReference type="EMBL" id="EJT73394.1"/>
    </source>
</evidence>
<keyword evidence="13" id="KW-1185">Reference proteome</keyword>
<feature type="transmembrane region" description="Helical" evidence="9">
    <location>
        <begin position="364"/>
        <end position="383"/>
    </location>
</feature>
<reference evidence="12" key="4">
    <citation type="journal article" date="2015" name="G3 (Bethesda)">
        <title>Genome sequences of three phytopathogenic species of the Magnaporthaceae family of fungi.</title>
        <authorList>
            <person name="Okagaki L.H."/>
            <person name="Nunes C.C."/>
            <person name="Sailsbery J."/>
            <person name="Clay B."/>
            <person name="Brown D."/>
            <person name="John T."/>
            <person name="Oh Y."/>
            <person name="Young N."/>
            <person name="Fitzgerald M."/>
            <person name="Haas B.J."/>
            <person name="Zeng Q."/>
            <person name="Young S."/>
            <person name="Adiconis X."/>
            <person name="Fan L."/>
            <person name="Levin J.Z."/>
            <person name="Mitchell T.K."/>
            <person name="Okubara P.A."/>
            <person name="Farman M.L."/>
            <person name="Kohn L.M."/>
            <person name="Birren B."/>
            <person name="Ma L.-J."/>
            <person name="Dean R.A."/>
        </authorList>
    </citation>
    <scope>NUCLEOTIDE SEQUENCE</scope>
    <source>
        <strain evidence="12">R3-111a-1</strain>
    </source>
</reference>
<dbReference type="RefSeq" id="XP_009226368.1">
    <property type="nucleotide sequence ID" value="XM_009228104.1"/>
</dbReference>
<evidence type="ECO:0000256" key="5">
    <source>
        <dbReference type="ARBA" id="ARBA00022692"/>
    </source>
</evidence>
<comment type="subcellular location">
    <subcellularLocation>
        <location evidence="2">Endoplasmic reticulum membrane</location>
        <topology evidence="2">Multi-pass membrane protein</topology>
    </subcellularLocation>
</comment>
<name>J3P9Q8_GAET3</name>
<feature type="region of interest" description="Disordered" evidence="8">
    <location>
        <begin position="1"/>
        <end position="236"/>
    </location>
</feature>
<evidence type="ECO:0000313" key="13">
    <source>
        <dbReference type="Proteomes" id="UP000006039"/>
    </source>
</evidence>
<evidence type="ECO:0000256" key="9">
    <source>
        <dbReference type="SAM" id="Phobius"/>
    </source>
</evidence>
<dbReference type="EMBL" id="GL385399">
    <property type="protein sequence ID" value="EJT73394.1"/>
    <property type="molecule type" value="Genomic_DNA"/>
</dbReference>
<comment type="function">
    <text evidence="1">Involved in the import of GDP-mannose from the cytoplasm into the Golgi lumen.</text>
</comment>
<dbReference type="InterPro" id="IPR004853">
    <property type="entry name" value="Sugar_P_trans_dom"/>
</dbReference>
<dbReference type="Proteomes" id="UP000006039">
    <property type="component" value="Unassembled WGS sequence"/>
</dbReference>
<gene>
    <name evidence="12" type="primary">20350693</name>
    <name evidence="11" type="ORF">GGTG_10235</name>
</gene>
<dbReference type="InterPro" id="IPR050186">
    <property type="entry name" value="TPT_transporter"/>
</dbReference>
<dbReference type="Pfam" id="PF03151">
    <property type="entry name" value="TPT"/>
    <property type="match status" value="1"/>
</dbReference>
<feature type="compositionally biased region" description="Acidic residues" evidence="8">
    <location>
        <begin position="214"/>
        <end position="230"/>
    </location>
</feature>
<protein>
    <submittedName>
        <fullName evidence="11">Nucleotide-sugar transporter</fullName>
    </submittedName>
</protein>
<keyword evidence="7 9" id="KW-0472">Membrane</keyword>
<accession>J3P9Q8</accession>
<evidence type="ECO:0000256" key="6">
    <source>
        <dbReference type="ARBA" id="ARBA00022989"/>
    </source>
</evidence>
<dbReference type="EnsemblFungi" id="EJT73394">
    <property type="protein sequence ID" value="EJT73394"/>
    <property type="gene ID" value="GGTG_10235"/>
</dbReference>
<dbReference type="STRING" id="644352.J3P9Q8"/>
<evidence type="ECO:0000313" key="12">
    <source>
        <dbReference type="EnsemblFungi" id="EJT73394"/>
    </source>
</evidence>
<evidence type="ECO:0000256" key="4">
    <source>
        <dbReference type="ARBA" id="ARBA00011182"/>
    </source>
</evidence>
<feature type="compositionally biased region" description="Gly residues" evidence="8">
    <location>
        <begin position="154"/>
        <end position="190"/>
    </location>
</feature>
<feature type="transmembrane region" description="Helical" evidence="9">
    <location>
        <begin position="421"/>
        <end position="440"/>
    </location>
</feature>
<feature type="domain" description="Sugar phosphate transporter" evidence="10">
    <location>
        <begin position="281"/>
        <end position="595"/>
    </location>
</feature>
<feature type="transmembrane region" description="Helical" evidence="9">
    <location>
        <begin position="551"/>
        <end position="573"/>
    </location>
</feature>
<feature type="region of interest" description="Disordered" evidence="8">
    <location>
        <begin position="619"/>
        <end position="691"/>
    </location>
</feature>
<feature type="transmembrane region" description="Helical" evidence="9">
    <location>
        <begin position="446"/>
        <end position="471"/>
    </location>
</feature>
<feature type="compositionally biased region" description="Low complexity" evidence="8">
    <location>
        <begin position="38"/>
        <end position="106"/>
    </location>
</feature>
<keyword evidence="11" id="KW-0813">Transport</keyword>
<keyword evidence="5 9" id="KW-0812">Transmembrane</keyword>
<feature type="transmembrane region" description="Helical" evidence="9">
    <location>
        <begin position="483"/>
        <end position="501"/>
    </location>
</feature>
<dbReference type="AlphaFoldDB" id="J3P9Q8"/>
<dbReference type="HOGENOM" id="CLU_022332_4_1_1"/>
<evidence type="ECO:0000256" key="3">
    <source>
        <dbReference type="ARBA" id="ARBA00010425"/>
    </source>
</evidence>
<comment type="similarity">
    <text evidence="3">Belongs to the TPT transporter family. SLC35D subfamily.</text>
</comment>
<organism evidence="11">
    <name type="scientific">Gaeumannomyces tritici (strain R3-111a-1)</name>
    <name type="common">Wheat and barley take-all root rot fungus</name>
    <name type="synonym">Gaeumannomyces graminis var. tritici</name>
    <dbReference type="NCBI Taxonomy" id="644352"/>
    <lineage>
        <taxon>Eukaryota</taxon>
        <taxon>Fungi</taxon>
        <taxon>Dikarya</taxon>
        <taxon>Ascomycota</taxon>
        <taxon>Pezizomycotina</taxon>
        <taxon>Sordariomycetes</taxon>
        <taxon>Sordariomycetidae</taxon>
        <taxon>Magnaporthales</taxon>
        <taxon>Magnaporthaceae</taxon>
        <taxon>Gaeumannomyces</taxon>
    </lineage>
</organism>
<feature type="compositionally biased region" description="Polar residues" evidence="8">
    <location>
        <begin position="1"/>
        <end position="10"/>
    </location>
</feature>
<dbReference type="VEuPathDB" id="FungiDB:GGTG_10235"/>
<dbReference type="GO" id="GO:0005789">
    <property type="term" value="C:endoplasmic reticulum membrane"/>
    <property type="evidence" value="ECO:0007669"/>
    <property type="project" value="UniProtKB-SubCell"/>
</dbReference>
<keyword evidence="11" id="KW-0762">Sugar transport</keyword>
<feature type="transmembrane region" description="Helical" evidence="9">
    <location>
        <begin position="309"/>
        <end position="334"/>
    </location>
</feature>
<evidence type="ECO:0000259" key="10">
    <source>
        <dbReference type="Pfam" id="PF03151"/>
    </source>
</evidence>
<proteinExistence type="inferred from homology"/>
<reference evidence="12" key="5">
    <citation type="submission" date="2018-04" db="UniProtKB">
        <authorList>
            <consortium name="EnsemblFungi"/>
        </authorList>
    </citation>
    <scope>IDENTIFICATION</scope>
    <source>
        <strain evidence="12">R3-111a-1</strain>
    </source>
</reference>
<feature type="compositionally biased region" description="Pro residues" evidence="8">
    <location>
        <begin position="13"/>
        <end position="37"/>
    </location>
</feature>
<feature type="transmembrane region" description="Helical" evidence="9">
    <location>
        <begin position="579"/>
        <end position="597"/>
    </location>
</feature>
<feature type="transmembrane region" description="Helical" evidence="9">
    <location>
        <begin position="521"/>
        <end position="539"/>
    </location>
</feature>
<keyword evidence="6 9" id="KW-1133">Transmembrane helix</keyword>
<reference evidence="11" key="2">
    <citation type="submission" date="2010-07" db="EMBL/GenBank/DDBJ databases">
        <authorList>
            <consortium name="The Broad Institute Genome Sequencing Platform"/>
            <consortium name="Broad Institute Genome Sequencing Center for Infectious Disease"/>
            <person name="Ma L.-J."/>
            <person name="Dead R."/>
            <person name="Young S."/>
            <person name="Zeng Q."/>
            <person name="Koehrsen M."/>
            <person name="Alvarado L."/>
            <person name="Berlin A."/>
            <person name="Chapman S.B."/>
            <person name="Chen Z."/>
            <person name="Freedman E."/>
            <person name="Gellesch M."/>
            <person name="Goldberg J."/>
            <person name="Griggs A."/>
            <person name="Gujja S."/>
            <person name="Heilman E.R."/>
            <person name="Heiman D."/>
            <person name="Hepburn T."/>
            <person name="Howarth C."/>
            <person name="Jen D."/>
            <person name="Larson L."/>
            <person name="Mehta T."/>
            <person name="Neiman D."/>
            <person name="Pearson M."/>
            <person name="Roberts A."/>
            <person name="Saif S."/>
            <person name="Shea T."/>
            <person name="Shenoy N."/>
            <person name="Sisk P."/>
            <person name="Stolte C."/>
            <person name="Sykes S."/>
            <person name="Walk T."/>
            <person name="White J."/>
            <person name="Yandava C."/>
            <person name="Haas B."/>
            <person name="Nusbaum C."/>
            <person name="Birren B."/>
        </authorList>
    </citation>
    <scope>NUCLEOTIDE SEQUENCE</scope>
    <source>
        <strain evidence="11">R3-111a-1</strain>
    </source>
</reference>
<dbReference type="eggNOG" id="KOG1443">
    <property type="taxonomic scope" value="Eukaryota"/>
</dbReference>
<evidence type="ECO:0000256" key="1">
    <source>
        <dbReference type="ARBA" id="ARBA00003420"/>
    </source>
</evidence>
<reference evidence="11" key="3">
    <citation type="submission" date="2010-09" db="EMBL/GenBank/DDBJ databases">
        <title>Annotation of Gaeumannomyces graminis var. tritici R3-111a-1.</title>
        <authorList>
            <consortium name="The Broad Institute Genome Sequencing Platform"/>
            <person name="Ma L.-J."/>
            <person name="Dead R."/>
            <person name="Young S.K."/>
            <person name="Zeng Q."/>
            <person name="Gargeya S."/>
            <person name="Fitzgerald M."/>
            <person name="Haas B."/>
            <person name="Abouelleil A."/>
            <person name="Alvarado L."/>
            <person name="Arachchi H.M."/>
            <person name="Berlin A."/>
            <person name="Brown A."/>
            <person name="Chapman S.B."/>
            <person name="Chen Z."/>
            <person name="Dunbar C."/>
            <person name="Freedman E."/>
            <person name="Gearin G."/>
            <person name="Gellesch M."/>
            <person name="Goldberg J."/>
            <person name="Griggs A."/>
            <person name="Gujja S."/>
            <person name="Heiman D."/>
            <person name="Howarth C."/>
            <person name="Larson L."/>
            <person name="Lui A."/>
            <person name="MacDonald P.J.P."/>
            <person name="Mehta T."/>
            <person name="Montmayeur A."/>
            <person name="Murphy C."/>
            <person name="Neiman D."/>
            <person name="Pearson M."/>
            <person name="Priest M."/>
            <person name="Roberts A."/>
            <person name="Saif S."/>
            <person name="Shea T."/>
            <person name="Shenoy N."/>
            <person name="Sisk P."/>
            <person name="Stolte C."/>
            <person name="Sykes S."/>
            <person name="Yandava C."/>
            <person name="Wortman J."/>
            <person name="Nusbaum C."/>
            <person name="Birren B."/>
        </authorList>
    </citation>
    <scope>NUCLEOTIDE SEQUENCE</scope>
    <source>
        <strain evidence="11">R3-111a-1</strain>
    </source>
</reference>
<evidence type="ECO:0000256" key="7">
    <source>
        <dbReference type="ARBA" id="ARBA00023136"/>
    </source>
</evidence>
<feature type="compositionally biased region" description="Polar residues" evidence="8">
    <location>
        <begin position="132"/>
        <end position="141"/>
    </location>
</feature>
<reference evidence="13" key="1">
    <citation type="submission" date="2010-07" db="EMBL/GenBank/DDBJ databases">
        <title>The genome sequence of Gaeumannomyces graminis var. tritici strain R3-111a-1.</title>
        <authorList>
            <consortium name="The Broad Institute Genome Sequencing Platform"/>
            <person name="Ma L.-J."/>
            <person name="Dead R."/>
            <person name="Young S."/>
            <person name="Zeng Q."/>
            <person name="Koehrsen M."/>
            <person name="Alvarado L."/>
            <person name="Berlin A."/>
            <person name="Chapman S.B."/>
            <person name="Chen Z."/>
            <person name="Freedman E."/>
            <person name="Gellesch M."/>
            <person name="Goldberg J."/>
            <person name="Griggs A."/>
            <person name="Gujja S."/>
            <person name="Heilman E.R."/>
            <person name="Heiman D."/>
            <person name="Hepburn T."/>
            <person name="Howarth C."/>
            <person name="Jen D."/>
            <person name="Larson L."/>
            <person name="Mehta T."/>
            <person name="Neiman D."/>
            <person name="Pearson M."/>
            <person name="Roberts A."/>
            <person name="Saif S."/>
            <person name="Shea T."/>
            <person name="Shenoy N."/>
            <person name="Sisk P."/>
            <person name="Stolte C."/>
            <person name="Sykes S."/>
            <person name="Walk T."/>
            <person name="White J."/>
            <person name="Yandava C."/>
            <person name="Haas B."/>
            <person name="Nusbaum C."/>
            <person name="Birren B."/>
        </authorList>
    </citation>
    <scope>NUCLEOTIDE SEQUENCE [LARGE SCALE GENOMIC DNA]</scope>
    <source>
        <strain evidence="13">R3-111a-1</strain>
    </source>
</reference>